<proteinExistence type="predicted"/>
<dbReference type="RefSeq" id="WP_014546057.1">
    <property type="nucleotide sequence ID" value="NC_013410.1"/>
</dbReference>
<accession>C9RQW9</accession>
<evidence type="ECO:0000313" key="4">
    <source>
        <dbReference type="Proteomes" id="UP000000517"/>
    </source>
</evidence>
<dbReference type="PATRIC" id="fig|59374.8.peg.1756"/>
<dbReference type="HOGENOM" id="CLU_069579_0_0_0"/>
<dbReference type="SMART" id="SM00506">
    <property type="entry name" value="A1pp"/>
    <property type="match status" value="1"/>
</dbReference>
<gene>
    <name evidence="2" type="ordered locus">Fisuc_1357</name>
    <name evidence="3" type="ordered locus">FSU_1823</name>
</gene>
<dbReference type="Pfam" id="PF01661">
    <property type="entry name" value="Macro"/>
    <property type="match status" value="1"/>
</dbReference>
<dbReference type="EMBL" id="CP002158">
    <property type="protein sequence ID" value="ADL25107.1"/>
    <property type="molecule type" value="Genomic_DNA"/>
</dbReference>
<dbReference type="SUPFAM" id="SSF52949">
    <property type="entry name" value="Macro domain-like"/>
    <property type="match status" value="1"/>
</dbReference>
<dbReference type="AlphaFoldDB" id="C9RQW9"/>
<dbReference type="Proteomes" id="UP000000517">
    <property type="component" value="Chromosome"/>
</dbReference>
<dbReference type="KEGG" id="fsu:Fisuc_1357"/>
<dbReference type="eggNOG" id="COG2110">
    <property type="taxonomic scope" value="Bacteria"/>
</dbReference>
<dbReference type="PROSITE" id="PS51154">
    <property type="entry name" value="MACRO"/>
    <property type="match status" value="1"/>
</dbReference>
<evidence type="ECO:0000313" key="3">
    <source>
        <dbReference type="EMBL" id="ADL25107.1"/>
    </source>
</evidence>
<name>C9RQW9_FIBSS</name>
<reference evidence="4" key="2">
    <citation type="submission" date="2010-08" db="EMBL/GenBank/DDBJ databases">
        <title>Complete sequence of Fibrobacter succinogenes subsp. succinogenes S85.</title>
        <authorList>
            <person name="Durkin A.S."/>
            <person name="Nelson K.E."/>
            <person name="Morrison M."/>
            <person name="Forsberg C.W."/>
            <person name="Wilson D.B."/>
            <person name="Russell J.B."/>
            <person name="Cann I.K.O."/>
            <person name="Mackie R.I."/>
            <person name="White B.A."/>
        </authorList>
    </citation>
    <scope>NUCLEOTIDE SEQUENCE [LARGE SCALE GENOMIC DNA]</scope>
    <source>
        <strain evidence="4">ATCC 19169 / S85</strain>
    </source>
</reference>
<dbReference type="Proteomes" id="UP000001497">
    <property type="component" value="Chromosome"/>
</dbReference>
<dbReference type="EMBL" id="CP001792">
    <property type="protein sequence ID" value="ACX74955.1"/>
    <property type="molecule type" value="Genomic_DNA"/>
</dbReference>
<evidence type="ECO:0000313" key="5">
    <source>
        <dbReference type="Proteomes" id="UP000001497"/>
    </source>
</evidence>
<dbReference type="InterPro" id="IPR002589">
    <property type="entry name" value="Macro_dom"/>
</dbReference>
<dbReference type="PANTHER" id="PTHR11106">
    <property type="entry name" value="GANGLIOSIDE INDUCED DIFFERENTIATION ASSOCIATED PROTEIN 2-RELATED"/>
    <property type="match status" value="1"/>
</dbReference>
<keyword evidence="5" id="KW-1185">Reference proteome</keyword>
<evidence type="ECO:0000313" key="2">
    <source>
        <dbReference type="EMBL" id="ACX74955.1"/>
    </source>
</evidence>
<dbReference type="Gene3D" id="3.40.220.10">
    <property type="entry name" value="Leucine Aminopeptidase, subunit E, domain 1"/>
    <property type="match status" value="1"/>
</dbReference>
<protein>
    <submittedName>
        <fullName evidence="2">Appr-1-p processing domain protein</fullName>
    </submittedName>
    <submittedName>
        <fullName evidence="3">Appr-1-p processing enzyme family protein</fullName>
    </submittedName>
</protein>
<dbReference type="STRING" id="59374.FSU_1823"/>
<dbReference type="KEGG" id="fsc:FSU_1823"/>
<sequence length="347" mass="38945">MPLRIVRNDISRVRADAIVNSANKNPVCGGGAEYHIYEAAGYDKLLAAREKIGVLDVAEVAVSSAFALKAKYLIHVVGPKWNGGESGETSALASCYRRALEKALELGCESIAFPLISSGVFRFPKDSALKIALQAIGEFLQSHEMDVQLVVFDRKAFDVSEELCDDIRAYIDDNYVRERYSGVRESARWNENGVSADFEKCDFYENSFVVFNRAEASHAIYEQEEKSLEEMLATAGETFCGKLFSIIREKNLDDVEIYKRANLDRKHFSKIRSNLHYRPTKKTALALAIALRLNLDEAKDLLSRAELALSPSNKGDLIVSYFITHKKYDIWEINSMLFKFGQPTLGA</sequence>
<dbReference type="OrthoDB" id="6194521at2"/>
<dbReference type="PANTHER" id="PTHR11106:SF27">
    <property type="entry name" value="MACRO DOMAIN-CONTAINING PROTEIN"/>
    <property type="match status" value="1"/>
</dbReference>
<dbReference type="InterPro" id="IPR043472">
    <property type="entry name" value="Macro_dom-like"/>
</dbReference>
<feature type="domain" description="Macro" evidence="1">
    <location>
        <begin position="1"/>
        <end position="168"/>
    </location>
</feature>
<reference evidence="2 5" key="1">
    <citation type="submission" date="2009-10" db="EMBL/GenBank/DDBJ databases">
        <title>Complete sequence of Fibrobacter succinogenes subsp. succinogenes S85.</title>
        <authorList>
            <consortium name="US DOE Joint Genome Institute"/>
            <person name="Lucas S."/>
            <person name="Copeland A."/>
            <person name="Lapidus A."/>
            <person name="Glavina del Rio T."/>
            <person name="Tice H."/>
            <person name="Bruce D."/>
            <person name="Goodwin L."/>
            <person name="Pitluck S."/>
            <person name="Chertkov O."/>
            <person name="Detter J.C."/>
            <person name="Han C."/>
            <person name="Tapia R."/>
            <person name="Larimer F."/>
            <person name="Land M."/>
            <person name="Hauser L."/>
            <person name="Kyrpides N."/>
            <person name="Mikhailova N."/>
            <person name="Weimer P.J."/>
            <person name="Stevenson D.M."/>
            <person name="Boyum J."/>
            <person name="Brumm P.I."/>
            <person name="Mead D."/>
        </authorList>
    </citation>
    <scope>NUCLEOTIDE SEQUENCE [LARGE SCALE GENOMIC DNA]</scope>
    <source>
        <strain evidence="5">ATCC 19169 / S85</strain>
        <strain evidence="2">S85</strain>
    </source>
</reference>
<evidence type="ECO:0000259" key="1">
    <source>
        <dbReference type="PROSITE" id="PS51154"/>
    </source>
</evidence>
<reference evidence="3" key="3">
    <citation type="submission" date="2010-08" db="EMBL/GenBank/DDBJ databases">
        <authorList>
            <person name="Durkin A.S."/>
            <person name="Nelson K.E."/>
            <person name="Morrison M."/>
            <person name="Forsberg C.W."/>
            <person name="Wilson D.B."/>
            <person name="Russell J.B."/>
            <person name="Cann I.K.O."/>
            <person name="Mackie R.I."/>
            <person name="White B.A."/>
        </authorList>
    </citation>
    <scope>NUCLEOTIDE SEQUENCE</scope>
    <source>
        <strain evidence="3">S85</strain>
    </source>
</reference>
<organism evidence="3 4">
    <name type="scientific">Fibrobacter succinogenes (strain ATCC 19169 / S85)</name>
    <dbReference type="NCBI Taxonomy" id="59374"/>
    <lineage>
        <taxon>Bacteria</taxon>
        <taxon>Pseudomonadati</taxon>
        <taxon>Fibrobacterota</taxon>
        <taxon>Fibrobacteria</taxon>
        <taxon>Fibrobacterales</taxon>
        <taxon>Fibrobacteraceae</taxon>
        <taxon>Fibrobacter</taxon>
    </lineage>
</organism>